<sequence>MIRKVTLQDANQLKDIYNYYINHSVATLEETEISEMYFINLIKTITPKFPWYVYEVNKEIIGFASASPWKERSGYKNSVQLSVYLRPNNHHKGIGTKLYTKVIDDVKKQGIKVLMGGISLPNEASVRLHEKFGFVKAAHFNKIGYKFNKWVDVGYWQLILNE</sequence>
<dbReference type="SUPFAM" id="SSF55729">
    <property type="entry name" value="Acyl-CoA N-acyltransferases (Nat)"/>
    <property type="match status" value="1"/>
</dbReference>
<evidence type="ECO:0000259" key="3">
    <source>
        <dbReference type="PROSITE" id="PS51186"/>
    </source>
</evidence>
<evidence type="ECO:0000313" key="5">
    <source>
        <dbReference type="Proteomes" id="UP001597062"/>
    </source>
</evidence>
<dbReference type="Proteomes" id="UP001597062">
    <property type="component" value="Unassembled WGS sequence"/>
</dbReference>
<evidence type="ECO:0000256" key="1">
    <source>
        <dbReference type="ARBA" id="ARBA00022679"/>
    </source>
</evidence>
<comment type="caution">
    <text evidence="4">The sequence shown here is derived from an EMBL/GenBank/DDBJ whole genome shotgun (WGS) entry which is preliminary data.</text>
</comment>
<reference evidence="5" key="1">
    <citation type="journal article" date="2019" name="Int. J. Syst. Evol. Microbiol.">
        <title>The Global Catalogue of Microorganisms (GCM) 10K type strain sequencing project: providing services to taxonomists for standard genome sequencing and annotation.</title>
        <authorList>
            <consortium name="The Broad Institute Genomics Platform"/>
            <consortium name="The Broad Institute Genome Sequencing Center for Infectious Disease"/>
            <person name="Wu L."/>
            <person name="Ma J."/>
        </authorList>
    </citation>
    <scope>NUCLEOTIDE SEQUENCE [LARGE SCALE GENOMIC DNA]</scope>
    <source>
        <strain evidence="5">CCUG 60527</strain>
    </source>
</reference>
<dbReference type="PANTHER" id="PTHR43072:SF23">
    <property type="entry name" value="UPF0039 PROTEIN C11D3.02C"/>
    <property type="match status" value="1"/>
</dbReference>
<dbReference type="GO" id="GO:0016746">
    <property type="term" value="F:acyltransferase activity"/>
    <property type="evidence" value="ECO:0007669"/>
    <property type="project" value="UniProtKB-KW"/>
</dbReference>
<dbReference type="EMBL" id="JBHTJR010000051">
    <property type="protein sequence ID" value="MFD0993960.1"/>
    <property type="molecule type" value="Genomic_DNA"/>
</dbReference>
<evidence type="ECO:0000256" key="2">
    <source>
        <dbReference type="ARBA" id="ARBA00023315"/>
    </source>
</evidence>
<dbReference type="EC" id="2.3.-.-" evidence="4"/>
<keyword evidence="1 4" id="KW-0808">Transferase</keyword>
<keyword evidence="5" id="KW-1185">Reference proteome</keyword>
<name>A0ABW3JU20_9FLAO</name>
<protein>
    <submittedName>
        <fullName evidence="4">GNAT family N-acetyltransferase</fullName>
        <ecNumber evidence="4">2.3.-.-</ecNumber>
    </submittedName>
</protein>
<dbReference type="Gene3D" id="3.40.630.30">
    <property type="match status" value="1"/>
</dbReference>
<organism evidence="4 5">
    <name type="scientific">Tenacibaculum geojense</name>
    <dbReference type="NCBI Taxonomy" id="915352"/>
    <lineage>
        <taxon>Bacteria</taxon>
        <taxon>Pseudomonadati</taxon>
        <taxon>Bacteroidota</taxon>
        <taxon>Flavobacteriia</taxon>
        <taxon>Flavobacteriales</taxon>
        <taxon>Flavobacteriaceae</taxon>
        <taxon>Tenacibaculum</taxon>
    </lineage>
</organism>
<gene>
    <name evidence="4" type="ORF">ACFQ1U_12155</name>
</gene>
<dbReference type="Pfam" id="PF13420">
    <property type="entry name" value="Acetyltransf_4"/>
    <property type="match status" value="1"/>
</dbReference>
<dbReference type="PROSITE" id="PS51186">
    <property type="entry name" value="GNAT"/>
    <property type="match status" value="1"/>
</dbReference>
<accession>A0ABW3JU20</accession>
<proteinExistence type="predicted"/>
<dbReference type="InterPro" id="IPR016181">
    <property type="entry name" value="Acyl_CoA_acyltransferase"/>
</dbReference>
<dbReference type="PANTHER" id="PTHR43072">
    <property type="entry name" value="N-ACETYLTRANSFERASE"/>
    <property type="match status" value="1"/>
</dbReference>
<evidence type="ECO:0000313" key="4">
    <source>
        <dbReference type="EMBL" id="MFD0993960.1"/>
    </source>
</evidence>
<feature type="domain" description="N-acetyltransferase" evidence="3">
    <location>
        <begin position="1"/>
        <end position="152"/>
    </location>
</feature>
<keyword evidence="2 4" id="KW-0012">Acyltransferase</keyword>
<dbReference type="InterPro" id="IPR000182">
    <property type="entry name" value="GNAT_dom"/>
</dbReference>
<dbReference type="CDD" id="cd04301">
    <property type="entry name" value="NAT_SF"/>
    <property type="match status" value="1"/>
</dbReference>
<dbReference type="RefSeq" id="WP_386108740.1">
    <property type="nucleotide sequence ID" value="NZ_JBHTJR010000051.1"/>
</dbReference>